<dbReference type="Proteomes" id="UP000669179">
    <property type="component" value="Unassembled WGS sequence"/>
</dbReference>
<sequence>MGEVLSRRALNRATLDRQLLLRRTAMDPAEAVEHLVGLQTQVPHNHYTQL</sequence>
<dbReference type="EMBL" id="JAGEOJ010000017">
    <property type="protein sequence ID" value="MBO2452629.1"/>
    <property type="molecule type" value="Genomic_DNA"/>
</dbReference>
<organism evidence="1 2">
    <name type="scientific">Actinomadura barringtoniae</name>
    <dbReference type="NCBI Taxonomy" id="1427535"/>
    <lineage>
        <taxon>Bacteria</taxon>
        <taxon>Bacillati</taxon>
        <taxon>Actinomycetota</taxon>
        <taxon>Actinomycetes</taxon>
        <taxon>Streptosporangiales</taxon>
        <taxon>Thermomonosporaceae</taxon>
        <taxon>Actinomadura</taxon>
    </lineage>
</organism>
<dbReference type="AlphaFoldDB" id="A0A939PP38"/>
<evidence type="ECO:0000313" key="1">
    <source>
        <dbReference type="EMBL" id="MBO2452629.1"/>
    </source>
</evidence>
<reference evidence="1" key="1">
    <citation type="submission" date="2021-03" db="EMBL/GenBank/DDBJ databases">
        <authorList>
            <person name="Kanchanasin P."/>
            <person name="Saeng-In P."/>
            <person name="Phongsopitanun W."/>
            <person name="Yuki M."/>
            <person name="Kudo T."/>
            <person name="Ohkuma M."/>
            <person name="Tanasupawat S."/>
        </authorList>
    </citation>
    <scope>NUCLEOTIDE SEQUENCE</scope>
    <source>
        <strain evidence="1">GKU 128</strain>
    </source>
</reference>
<dbReference type="RefSeq" id="WP_208260660.1">
    <property type="nucleotide sequence ID" value="NZ_JAGEOJ010000017.1"/>
</dbReference>
<proteinExistence type="predicted"/>
<accession>A0A939PP38</accession>
<comment type="caution">
    <text evidence="1">The sequence shown here is derived from an EMBL/GenBank/DDBJ whole genome shotgun (WGS) entry which is preliminary data.</text>
</comment>
<protein>
    <submittedName>
        <fullName evidence="1">Uncharacterized protein</fullName>
    </submittedName>
</protein>
<gene>
    <name evidence="1" type="ORF">J4573_36440</name>
</gene>
<evidence type="ECO:0000313" key="2">
    <source>
        <dbReference type="Proteomes" id="UP000669179"/>
    </source>
</evidence>
<name>A0A939PP38_9ACTN</name>
<keyword evidence="2" id="KW-1185">Reference proteome</keyword>